<sequence length="173" mass="18788">MSIQQFTTERLSVRDWQATIDDRSARPRLEKALTVLLTQAVVEHLPPPLQLHGQKGGVSAWVDARAEESDVLLVERRHGGDLIGLMLIAREIDSDDIPTLHIGYLLAEAAWGQGFASELVTGFVCAAQGRPLRLVGGVDGGNPASARVLEKAGFVMAPELSTSESDIYVRYIT</sequence>
<evidence type="ECO:0000259" key="4">
    <source>
        <dbReference type="Pfam" id="PF13302"/>
    </source>
</evidence>
<keyword evidence="2" id="KW-0012">Acyltransferase</keyword>
<feature type="domain" description="N-acetyltransferase" evidence="4">
    <location>
        <begin position="38"/>
        <end position="155"/>
    </location>
</feature>
<dbReference type="InterPro" id="IPR000182">
    <property type="entry name" value="GNAT_dom"/>
</dbReference>
<comment type="similarity">
    <text evidence="3">Belongs to the acetyltransferase family. RimJ subfamily.</text>
</comment>
<gene>
    <name evidence="5" type="ORF">GCM10022404_04760</name>
</gene>
<dbReference type="Pfam" id="PF13302">
    <property type="entry name" value="Acetyltransf_3"/>
    <property type="match status" value="1"/>
</dbReference>
<dbReference type="RefSeq" id="WP_344842980.1">
    <property type="nucleotide sequence ID" value="NZ_BAABDF010000003.1"/>
</dbReference>
<protein>
    <submittedName>
        <fullName evidence="5">GNAT family N-acetyltransferase</fullName>
    </submittedName>
</protein>
<keyword evidence="6" id="KW-1185">Reference proteome</keyword>
<organism evidence="5 6">
    <name type="scientific">Celeribacter arenosi</name>
    <dbReference type="NCBI Taxonomy" id="792649"/>
    <lineage>
        <taxon>Bacteria</taxon>
        <taxon>Pseudomonadati</taxon>
        <taxon>Pseudomonadota</taxon>
        <taxon>Alphaproteobacteria</taxon>
        <taxon>Rhodobacterales</taxon>
        <taxon>Roseobacteraceae</taxon>
        <taxon>Celeribacter</taxon>
    </lineage>
</organism>
<proteinExistence type="inferred from homology"/>
<comment type="caution">
    <text evidence="5">The sequence shown here is derived from an EMBL/GenBank/DDBJ whole genome shotgun (WGS) entry which is preliminary data.</text>
</comment>
<dbReference type="SUPFAM" id="SSF55729">
    <property type="entry name" value="Acyl-CoA N-acyltransferases (Nat)"/>
    <property type="match status" value="1"/>
</dbReference>
<dbReference type="Gene3D" id="3.40.630.30">
    <property type="match status" value="1"/>
</dbReference>
<evidence type="ECO:0000256" key="1">
    <source>
        <dbReference type="ARBA" id="ARBA00022679"/>
    </source>
</evidence>
<dbReference type="EMBL" id="BAABDF010000003">
    <property type="protein sequence ID" value="GAA3856889.1"/>
    <property type="molecule type" value="Genomic_DNA"/>
</dbReference>
<accession>A0ABP7JW11</accession>
<dbReference type="Proteomes" id="UP001399917">
    <property type="component" value="Unassembled WGS sequence"/>
</dbReference>
<keyword evidence="1" id="KW-0808">Transferase</keyword>
<dbReference type="PANTHER" id="PTHR43792">
    <property type="entry name" value="GNAT FAMILY, PUTATIVE (AFU_ORTHOLOGUE AFUA_3G00765)-RELATED-RELATED"/>
    <property type="match status" value="1"/>
</dbReference>
<reference evidence="6" key="1">
    <citation type="journal article" date="2019" name="Int. J. Syst. Evol. Microbiol.">
        <title>The Global Catalogue of Microorganisms (GCM) 10K type strain sequencing project: providing services to taxonomists for standard genome sequencing and annotation.</title>
        <authorList>
            <consortium name="The Broad Institute Genomics Platform"/>
            <consortium name="The Broad Institute Genome Sequencing Center for Infectious Disease"/>
            <person name="Wu L."/>
            <person name="Ma J."/>
        </authorList>
    </citation>
    <scope>NUCLEOTIDE SEQUENCE [LARGE SCALE GENOMIC DNA]</scope>
    <source>
        <strain evidence="6">JCM 17190</strain>
    </source>
</reference>
<dbReference type="PANTHER" id="PTHR43792:SF8">
    <property type="entry name" value="[RIBOSOMAL PROTEIN US5]-ALANINE N-ACETYLTRANSFERASE"/>
    <property type="match status" value="1"/>
</dbReference>
<evidence type="ECO:0000256" key="2">
    <source>
        <dbReference type="ARBA" id="ARBA00023315"/>
    </source>
</evidence>
<evidence type="ECO:0000256" key="3">
    <source>
        <dbReference type="ARBA" id="ARBA00038502"/>
    </source>
</evidence>
<dbReference type="InterPro" id="IPR016181">
    <property type="entry name" value="Acyl_CoA_acyltransferase"/>
</dbReference>
<name>A0ABP7JW11_9RHOB</name>
<evidence type="ECO:0000313" key="5">
    <source>
        <dbReference type="EMBL" id="GAA3856889.1"/>
    </source>
</evidence>
<dbReference type="InterPro" id="IPR051531">
    <property type="entry name" value="N-acetyltransferase"/>
</dbReference>
<evidence type="ECO:0000313" key="6">
    <source>
        <dbReference type="Proteomes" id="UP001399917"/>
    </source>
</evidence>